<dbReference type="Proteomes" id="UP000324222">
    <property type="component" value="Unassembled WGS sequence"/>
</dbReference>
<evidence type="ECO:0000313" key="3">
    <source>
        <dbReference type="Proteomes" id="UP000324222"/>
    </source>
</evidence>
<gene>
    <name evidence="2" type="ORF">E2C01_053540</name>
</gene>
<reference evidence="2 3" key="1">
    <citation type="submission" date="2019-05" db="EMBL/GenBank/DDBJ databases">
        <title>Another draft genome of Portunus trituberculatus and its Hox gene families provides insights of decapod evolution.</title>
        <authorList>
            <person name="Jeong J.-H."/>
            <person name="Song I."/>
            <person name="Kim S."/>
            <person name="Choi T."/>
            <person name="Kim D."/>
            <person name="Ryu S."/>
            <person name="Kim W."/>
        </authorList>
    </citation>
    <scope>NUCLEOTIDE SEQUENCE [LARGE SCALE GENOMIC DNA]</scope>
    <source>
        <tissue evidence="2">Muscle</tissue>
    </source>
</reference>
<organism evidence="2 3">
    <name type="scientific">Portunus trituberculatus</name>
    <name type="common">Swimming crab</name>
    <name type="synonym">Neptunus trituberculatus</name>
    <dbReference type="NCBI Taxonomy" id="210409"/>
    <lineage>
        <taxon>Eukaryota</taxon>
        <taxon>Metazoa</taxon>
        <taxon>Ecdysozoa</taxon>
        <taxon>Arthropoda</taxon>
        <taxon>Crustacea</taxon>
        <taxon>Multicrustacea</taxon>
        <taxon>Malacostraca</taxon>
        <taxon>Eumalacostraca</taxon>
        <taxon>Eucarida</taxon>
        <taxon>Decapoda</taxon>
        <taxon>Pleocyemata</taxon>
        <taxon>Brachyura</taxon>
        <taxon>Eubrachyura</taxon>
        <taxon>Portunoidea</taxon>
        <taxon>Portunidae</taxon>
        <taxon>Portuninae</taxon>
        <taxon>Portunus</taxon>
    </lineage>
</organism>
<feature type="compositionally biased region" description="Gly residues" evidence="1">
    <location>
        <begin position="344"/>
        <end position="360"/>
    </location>
</feature>
<name>A0A5B7GR23_PORTR</name>
<sequence length="373" mass="39220">MHAMGPWHLSQSDATHAASWHCSASRTLWHPLPPPPAPAPPPPHTSSRGQSASRGTQRPRARLWHHWHRCCASERGGHSPRQAAQDSRCSQVGSWRGEAAQGTPTTTCFSSEALALSRPTTTQLAHPITLLHWDWLALRAHRSGGTHTCSSDPSAVDGGRRGGGGGGRGYRRCQGGPHQGGVGRRQGQPGVAGVGVSQQTLGGGGRRCHLAAQHYHVVRRGDGSVEGPWWRRGRAACGWGGAGGQEGPVAAGVVQGVQVAAQTHAVQLEAVAAVHVEGAAGCVVHRAVAVHAHRGRAGRDQPRPPPAAHAVLPRRLQETVLWRRAAHQQQRRRFLLAAVGEGVAGQGRQGCGRGDAGPGRGVHAEAPEVPQEV</sequence>
<proteinExistence type="predicted"/>
<feature type="compositionally biased region" description="Pro residues" evidence="1">
    <location>
        <begin position="31"/>
        <end position="44"/>
    </location>
</feature>
<feature type="compositionally biased region" description="Low complexity" evidence="1">
    <location>
        <begin position="185"/>
        <end position="198"/>
    </location>
</feature>
<dbReference type="EMBL" id="VSRR010016641">
    <property type="protein sequence ID" value="MPC59518.1"/>
    <property type="molecule type" value="Genomic_DNA"/>
</dbReference>
<feature type="region of interest" description="Disordered" evidence="1">
    <location>
        <begin position="344"/>
        <end position="373"/>
    </location>
</feature>
<dbReference type="AlphaFoldDB" id="A0A5B7GR23"/>
<comment type="caution">
    <text evidence="2">The sequence shown here is derived from an EMBL/GenBank/DDBJ whole genome shotgun (WGS) entry which is preliminary data.</text>
</comment>
<accession>A0A5B7GR23</accession>
<feature type="region of interest" description="Disordered" evidence="1">
    <location>
        <begin position="27"/>
        <end position="59"/>
    </location>
</feature>
<keyword evidence="3" id="KW-1185">Reference proteome</keyword>
<feature type="region of interest" description="Disordered" evidence="1">
    <location>
        <begin position="144"/>
        <end position="198"/>
    </location>
</feature>
<feature type="compositionally biased region" description="Polar residues" evidence="1">
    <location>
        <begin position="45"/>
        <end position="56"/>
    </location>
</feature>
<evidence type="ECO:0000256" key="1">
    <source>
        <dbReference type="SAM" id="MobiDB-lite"/>
    </source>
</evidence>
<evidence type="ECO:0000313" key="2">
    <source>
        <dbReference type="EMBL" id="MPC59518.1"/>
    </source>
</evidence>
<protein>
    <submittedName>
        <fullName evidence="2">Uncharacterized protein</fullName>
    </submittedName>
</protein>